<evidence type="ECO:0000313" key="2">
    <source>
        <dbReference type="EMBL" id="KAH3711766.1"/>
    </source>
</evidence>
<comment type="caution">
    <text evidence="2">The sequence shown here is derived from an EMBL/GenBank/DDBJ whole genome shotgun (WGS) entry which is preliminary data.</text>
</comment>
<feature type="region of interest" description="Disordered" evidence="1">
    <location>
        <begin position="1"/>
        <end position="38"/>
    </location>
</feature>
<keyword evidence="3" id="KW-1185">Reference proteome</keyword>
<name>A0A9D4BPN2_DREPO</name>
<evidence type="ECO:0000256" key="1">
    <source>
        <dbReference type="SAM" id="MobiDB-lite"/>
    </source>
</evidence>
<dbReference type="AlphaFoldDB" id="A0A9D4BPN2"/>
<proteinExistence type="predicted"/>
<accession>A0A9D4BPN2</accession>
<reference evidence="2" key="2">
    <citation type="submission" date="2020-11" db="EMBL/GenBank/DDBJ databases">
        <authorList>
            <person name="McCartney M.A."/>
            <person name="Auch B."/>
            <person name="Kono T."/>
            <person name="Mallez S."/>
            <person name="Becker A."/>
            <person name="Gohl D.M."/>
            <person name="Silverstein K.A.T."/>
            <person name="Koren S."/>
            <person name="Bechman K.B."/>
            <person name="Herman A."/>
            <person name="Abrahante J.E."/>
            <person name="Garbe J."/>
        </authorList>
    </citation>
    <scope>NUCLEOTIDE SEQUENCE</scope>
    <source>
        <strain evidence="2">Duluth1</strain>
        <tissue evidence="2">Whole animal</tissue>
    </source>
</reference>
<sequence length="165" mass="18085">MSDLNDSDPEVTIRAGFSRGTRFPHTSGAQKDDAKPKVAPEILCVQGNGTRTEVDAEVKSDHEGGGGVAATHGLMREVTGALKEAVSELRVLKGQSHYNIREAVNGDVPIGVQYANERDIEHFGNGRKRVQHVFEGQREGMNVYRQQRDDGYTGRRDSVSPLLKV</sequence>
<gene>
    <name evidence="2" type="ORF">DPMN_071440</name>
</gene>
<protein>
    <submittedName>
        <fullName evidence="2">Uncharacterized protein</fullName>
    </submittedName>
</protein>
<evidence type="ECO:0000313" key="3">
    <source>
        <dbReference type="Proteomes" id="UP000828390"/>
    </source>
</evidence>
<dbReference type="EMBL" id="JAIWYP010000014">
    <property type="protein sequence ID" value="KAH3711766.1"/>
    <property type="molecule type" value="Genomic_DNA"/>
</dbReference>
<organism evidence="2 3">
    <name type="scientific">Dreissena polymorpha</name>
    <name type="common">Zebra mussel</name>
    <name type="synonym">Mytilus polymorpha</name>
    <dbReference type="NCBI Taxonomy" id="45954"/>
    <lineage>
        <taxon>Eukaryota</taxon>
        <taxon>Metazoa</taxon>
        <taxon>Spiralia</taxon>
        <taxon>Lophotrochozoa</taxon>
        <taxon>Mollusca</taxon>
        <taxon>Bivalvia</taxon>
        <taxon>Autobranchia</taxon>
        <taxon>Heteroconchia</taxon>
        <taxon>Euheterodonta</taxon>
        <taxon>Imparidentia</taxon>
        <taxon>Neoheterodontei</taxon>
        <taxon>Myida</taxon>
        <taxon>Dreissenoidea</taxon>
        <taxon>Dreissenidae</taxon>
        <taxon>Dreissena</taxon>
    </lineage>
</organism>
<dbReference type="Proteomes" id="UP000828390">
    <property type="component" value="Unassembled WGS sequence"/>
</dbReference>
<reference evidence="2" key="1">
    <citation type="journal article" date="2019" name="bioRxiv">
        <title>The Genome of the Zebra Mussel, Dreissena polymorpha: A Resource for Invasive Species Research.</title>
        <authorList>
            <person name="McCartney M.A."/>
            <person name="Auch B."/>
            <person name="Kono T."/>
            <person name="Mallez S."/>
            <person name="Zhang Y."/>
            <person name="Obille A."/>
            <person name="Becker A."/>
            <person name="Abrahante J.E."/>
            <person name="Garbe J."/>
            <person name="Badalamenti J.P."/>
            <person name="Herman A."/>
            <person name="Mangelson H."/>
            <person name="Liachko I."/>
            <person name="Sullivan S."/>
            <person name="Sone E.D."/>
            <person name="Koren S."/>
            <person name="Silverstein K.A.T."/>
            <person name="Beckman K.B."/>
            <person name="Gohl D.M."/>
        </authorList>
    </citation>
    <scope>NUCLEOTIDE SEQUENCE</scope>
    <source>
        <strain evidence="2">Duluth1</strain>
        <tissue evidence="2">Whole animal</tissue>
    </source>
</reference>